<sequence length="89" mass="9727">LFFNVIGVAIVKLLYPGTVKPRCLLFLLKNSTKGCTTCGTLSLELTSSLDCFLVYAPFCVDYLLEESALRIICIAFAAFNPSSCTDANY</sequence>
<reference evidence="1 2" key="1">
    <citation type="submission" date="2015-04" db="EMBL/GenBank/DDBJ databases">
        <title>Draft genome of the roundworm Trichinella nativa.</title>
        <authorList>
            <person name="Mitreva M."/>
        </authorList>
    </citation>
    <scope>NUCLEOTIDE SEQUENCE [LARGE SCALE GENOMIC DNA]</scope>
    <source>
        <strain evidence="1 2">ISS45</strain>
    </source>
</reference>
<protein>
    <submittedName>
        <fullName evidence="1">Uncharacterized protein</fullName>
    </submittedName>
</protein>
<accession>A0A1Y3F3A2</accession>
<evidence type="ECO:0000313" key="1">
    <source>
        <dbReference type="EMBL" id="OUC49768.1"/>
    </source>
</evidence>
<evidence type="ECO:0000313" key="2">
    <source>
        <dbReference type="Proteomes" id="UP000243006"/>
    </source>
</evidence>
<proteinExistence type="predicted"/>
<dbReference type="EMBL" id="LVZM01000394">
    <property type="protein sequence ID" value="OUC49768.1"/>
    <property type="molecule type" value="Genomic_DNA"/>
</dbReference>
<name>A0A1Y3F3A2_9BILA</name>
<comment type="caution">
    <text evidence="1">The sequence shown here is derived from an EMBL/GenBank/DDBJ whole genome shotgun (WGS) entry which is preliminary data.</text>
</comment>
<feature type="non-terminal residue" evidence="1">
    <location>
        <position position="1"/>
    </location>
</feature>
<gene>
    <name evidence="1" type="ORF">D917_00941</name>
</gene>
<dbReference type="AlphaFoldDB" id="A0A1Y3F3A2"/>
<organism evidence="1 2">
    <name type="scientific">Trichinella nativa</name>
    <dbReference type="NCBI Taxonomy" id="6335"/>
    <lineage>
        <taxon>Eukaryota</taxon>
        <taxon>Metazoa</taxon>
        <taxon>Ecdysozoa</taxon>
        <taxon>Nematoda</taxon>
        <taxon>Enoplea</taxon>
        <taxon>Dorylaimia</taxon>
        <taxon>Trichinellida</taxon>
        <taxon>Trichinellidae</taxon>
        <taxon>Trichinella</taxon>
    </lineage>
</organism>
<dbReference type="Proteomes" id="UP000243006">
    <property type="component" value="Unassembled WGS sequence"/>
</dbReference>